<name>A0A9P8QCX7_WICPI</name>
<comment type="caution">
    <text evidence="2">The sequence shown here is derived from an EMBL/GenBank/DDBJ whole genome shotgun (WGS) entry which is preliminary data.</text>
</comment>
<sequence>MTSSNPSQYPRNKTNDWITMIGSVSCPESYTDLARLKKVEQLLNLEPSLSNRSSFLETQEAANSTECNNNKLMDPSS</sequence>
<dbReference type="Proteomes" id="UP000774326">
    <property type="component" value="Unassembled WGS sequence"/>
</dbReference>
<evidence type="ECO:0000256" key="1">
    <source>
        <dbReference type="SAM" id="MobiDB-lite"/>
    </source>
</evidence>
<evidence type="ECO:0000313" key="2">
    <source>
        <dbReference type="EMBL" id="KAH3687390.1"/>
    </source>
</evidence>
<keyword evidence="3" id="KW-1185">Reference proteome</keyword>
<dbReference type="AlphaFoldDB" id="A0A9P8QCX7"/>
<gene>
    <name evidence="2" type="ORF">WICPIJ_001667</name>
</gene>
<reference evidence="2" key="2">
    <citation type="submission" date="2021-01" db="EMBL/GenBank/DDBJ databases">
        <authorList>
            <person name="Schikora-Tamarit M.A."/>
        </authorList>
    </citation>
    <scope>NUCLEOTIDE SEQUENCE</scope>
    <source>
        <strain evidence="2">CBS2887</strain>
    </source>
</reference>
<proteinExistence type="predicted"/>
<dbReference type="EMBL" id="JAEUBG010000861">
    <property type="protein sequence ID" value="KAH3687390.1"/>
    <property type="molecule type" value="Genomic_DNA"/>
</dbReference>
<feature type="region of interest" description="Disordered" evidence="1">
    <location>
        <begin position="56"/>
        <end position="77"/>
    </location>
</feature>
<accession>A0A9P8QCX7</accession>
<evidence type="ECO:0000313" key="3">
    <source>
        <dbReference type="Proteomes" id="UP000774326"/>
    </source>
</evidence>
<organism evidence="2 3">
    <name type="scientific">Wickerhamomyces pijperi</name>
    <name type="common">Yeast</name>
    <name type="synonym">Pichia pijperi</name>
    <dbReference type="NCBI Taxonomy" id="599730"/>
    <lineage>
        <taxon>Eukaryota</taxon>
        <taxon>Fungi</taxon>
        <taxon>Dikarya</taxon>
        <taxon>Ascomycota</taxon>
        <taxon>Saccharomycotina</taxon>
        <taxon>Saccharomycetes</taxon>
        <taxon>Phaffomycetales</taxon>
        <taxon>Wickerhamomycetaceae</taxon>
        <taxon>Wickerhamomyces</taxon>
    </lineage>
</organism>
<protein>
    <submittedName>
        <fullName evidence="2">Uncharacterized protein</fullName>
    </submittedName>
</protein>
<reference evidence="2" key="1">
    <citation type="journal article" date="2021" name="Open Biol.">
        <title>Shared evolutionary footprints suggest mitochondrial oxidative damage underlies multiple complex I losses in fungi.</title>
        <authorList>
            <person name="Schikora-Tamarit M.A."/>
            <person name="Marcet-Houben M."/>
            <person name="Nosek J."/>
            <person name="Gabaldon T."/>
        </authorList>
    </citation>
    <scope>NUCLEOTIDE SEQUENCE</scope>
    <source>
        <strain evidence="2">CBS2887</strain>
    </source>
</reference>